<dbReference type="InterPro" id="IPR015947">
    <property type="entry name" value="PUA-like_sf"/>
</dbReference>
<dbReference type="InterPro" id="IPR036987">
    <property type="entry name" value="SRA-YDG_sf"/>
</dbReference>
<evidence type="ECO:0000256" key="10">
    <source>
        <dbReference type="SAM" id="MobiDB-lite"/>
    </source>
</evidence>
<evidence type="ECO:0000256" key="2">
    <source>
        <dbReference type="ARBA" id="ARBA00022454"/>
    </source>
</evidence>
<feature type="domain" description="SET" evidence="11">
    <location>
        <begin position="403"/>
        <end position="550"/>
    </location>
</feature>
<dbReference type="InterPro" id="IPR046341">
    <property type="entry name" value="SET_dom_sf"/>
</dbReference>
<dbReference type="InterPro" id="IPR051357">
    <property type="entry name" value="H3K9_HMTase_SUVAR3-9"/>
</dbReference>
<accession>A0A4Y7JNQ7</accession>
<dbReference type="EMBL" id="CM010719">
    <property type="protein sequence ID" value="RZC62196.1"/>
    <property type="molecule type" value="Genomic_DNA"/>
</dbReference>
<dbReference type="InterPro" id="IPR003616">
    <property type="entry name" value="Post-SET_dom"/>
</dbReference>
<feature type="domain" description="Pre-SET" evidence="12">
    <location>
        <begin position="341"/>
        <end position="400"/>
    </location>
</feature>
<dbReference type="GO" id="GO:0003690">
    <property type="term" value="F:double-stranded DNA binding"/>
    <property type="evidence" value="ECO:0007669"/>
    <property type="project" value="TreeGrafter"/>
</dbReference>
<dbReference type="PROSITE" id="PS51015">
    <property type="entry name" value="YDG"/>
    <property type="match status" value="1"/>
</dbReference>
<organism evidence="15 16">
    <name type="scientific">Papaver somniferum</name>
    <name type="common">Opium poppy</name>
    <dbReference type="NCBI Taxonomy" id="3469"/>
    <lineage>
        <taxon>Eukaryota</taxon>
        <taxon>Viridiplantae</taxon>
        <taxon>Streptophyta</taxon>
        <taxon>Embryophyta</taxon>
        <taxon>Tracheophyta</taxon>
        <taxon>Spermatophyta</taxon>
        <taxon>Magnoliopsida</taxon>
        <taxon>Ranunculales</taxon>
        <taxon>Papaveraceae</taxon>
        <taxon>Papaveroideae</taxon>
        <taxon>Papaver</taxon>
    </lineage>
</organism>
<protein>
    <recommendedName>
        <fullName evidence="17">SET domain-containing protein</fullName>
    </recommendedName>
</protein>
<evidence type="ECO:0000259" key="13">
    <source>
        <dbReference type="PROSITE" id="PS50868"/>
    </source>
</evidence>
<dbReference type="Pfam" id="PF00856">
    <property type="entry name" value="SET"/>
    <property type="match status" value="1"/>
</dbReference>
<keyword evidence="16" id="KW-1185">Reference proteome</keyword>
<evidence type="ECO:0000256" key="6">
    <source>
        <dbReference type="ARBA" id="ARBA00022729"/>
    </source>
</evidence>
<evidence type="ECO:0000256" key="3">
    <source>
        <dbReference type="ARBA" id="ARBA00022603"/>
    </source>
</evidence>
<keyword evidence="7" id="KW-0156">Chromatin regulator</keyword>
<dbReference type="SUPFAM" id="SSF82199">
    <property type="entry name" value="SET domain"/>
    <property type="match status" value="1"/>
</dbReference>
<keyword evidence="4" id="KW-0808">Transferase</keyword>
<dbReference type="GO" id="GO:0005694">
    <property type="term" value="C:chromosome"/>
    <property type="evidence" value="ECO:0007669"/>
    <property type="project" value="UniProtKB-SubCell"/>
</dbReference>
<gene>
    <name evidence="15" type="ORF">C5167_023963</name>
</gene>
<dbReference type="PANTHER" id="PTHR45660">
    <property type="entry name" value="HISTONE-LYSINE N-METHYLTRANSFERASE SETMAR"/>
    <property type="match status" value="1"/>
</dbReference>
<reference evidence="15 16" key="1">
    <citation type="journal article" date="2018" name="Science">
        <title>The opium poppy genome and morphinan production.</title>
        <authorList>
            <person name="Guo L."/>
            <person name="Winzer T."/>
            <person name="Yang X."/>
            <person name="Li Y."/>
            <person name="Ning Z."/>
            <person name="He Z."/>
            <person name="Teodor R."/>
            <person name="Lu Y."/>
            <person name="Bowser T.A."/>
            <person name="Graham I.A."/>
            <person name="Ye K."/>
        </authorList>
    </citation>
    <scope>NUCLEOTIDE SEQUENCE [LARGE SCALE GENOMIC DNA]</scope>
    <source>
        <strain evidence="16">cv. HN1</strain>
        <tissue evidence="15">Leaves</tissue>
    </source>
</reference>
<dbReference type="GO" id="GO:0005634">
    <property type="term" value="C:nucleus"/>
    <property type="evidence" value="ECO:0007669"/>
    <property type="project" value="UniProtKB-SubCell"/>
</dbReference>
<dbReference type="PANTHER" id="PTHR45660:SF13">
    <property type="entry name" value="HISTONE-LYSINE N-METHYLTRANSFERASE SETMAR"/>
    <property type="match status" value="1"/>
</dbReference>
<evidence type="ECO:0000256" key="8">
    <source>
        <dbReference type="ARBA" id="ARBA00023242"/>
    </source>
</evidence>
<feature type="domain" description="Post-SET" evidence="13">
    <location>
        <begin position="554"/>
        <end position="570"/>
    </location>
</feature>
<dbReference type="InterPro" id="IPR003105">
    <property type="entry name" value="SRA_YDG"/>
</dbReference>
<evidence type="ECO:0000259" key="12">
    <source>
        <dbReference type="PROSITE" id="PS50867"/>
    </source>
</evidence>
<evidence type="ECO:0000259" key="11">
    <source>
        <dbReference type="PROSITE" id="PS50280"/>
    </source>
</evidence>
<evidence type="ECO:0000313" key="16">
    <source>
        <dbReference type="Proteomes" id="UP000316621"/>
    </source>
</evidence>
<dbReference type="Pfam" id="PF05033">
    <property type="entry name" value="Pre-SET"/>
    <property type="match status" value="1"/>
</dbReference>
<dbReference type="AlphaFoldDB" id="A0A4Y7JNQ7"/>
<dbReference type="GO" id="GO:0008270">
    <property type="term" value="F:zinc ion binding"/>
    <property type="evidence" value="ECO:0007669"/>
    <property type="project" value="InterPro"/>
</dbReference>
<dbReference type="SMART" id="SM00317">
    <property type="entry name" value="SET"/>
    <property type="match status" value="1"/>
</dbReference>
<keyword evidence="6" id="KW-0732">Signal</keyword>
<evidence type="ECO:0000313" key="15">
    <source>
        <dbReference type="EMBL" id="RZC62196.1"/>
    </source>
</evidence>
<proteinExistence type="predicted"/>
<dbReference type="SMART" id="SM00468">
    <property type="entry name" value="PreSET"/>
    <property type="match status" value="1"/>
</dbReference>
<dbReference type="PROSITE" id="PS50867">
    <property type="entry name" value="PRE_SET"/>
    <property type="match status" value="1"/>
</dbReference>
<dbReference type="STRING" id="3469.A0A4Y7JNQ7"/>
<dbReference type="Gene3D" id="2.170.270.10">
    <property type="entry name" value="SET domain"/>
    <property type="match status" value="1"/>
</dbReference>
<name>A0A4Y7JNQ7_PAPSO</name>
<evidence type="ECO:0000256" key="7">
    <source>
        <dbReference type="ARBA" id="ARBA00022853"/>
    </source>
</evidence>
<dbReference type="PROSITE" id="PS50280">
    <property type="entry name" value="SET"/>
    <property type="match status" value="1"/>
</dbReference>
<dbReference type="GO" id="GO:0032259">
    <property type="term" value="P:methylation"/>
    <property type="evidence" value="ECO:0007669"/>
    <property type="project" value="UniProtKB-KW"/>
</dbReference>
<dbReference type="InterPro" id="IPR008502">
    <property type="entry name" value="Prolamin-like"/>
</dbReference>
<evidence type="ECO:0000256" key="9">
    <source>
        <dbReference type="PROSITE-ProRule" id="PRU00358"/>
    </source>
</evidence>
<dbReference type="InterPro" id="IPR007728">
    <property type="entry name" value="Pre-SET_dom"/>
</dbReference>
<dbReference type="SUPFAM" id="SSF88697">
    <property type="entry name" value="PUA domain-like"/>
    <property type="match status" value="1"/>
</dbReference>
<keyword evidence="2" id="KW-0158">Chromosome</keyword>
<dbReference type="InterPro" id="IPR025794">
    <property type="entry name" value="H3-K9-MeTrfase_plant"/>
</dbReference>
<evidence type="ECO:0000259" key="14">
    <source>
        <dbReference type="PROSITE" id="PS51015"/>
    </source>
</evidence>
<dbReference type="OMA" id="RAGTICM"/>
<feature type="compositionally biased region" description="Pro residues" evidence="10">
    <location>
        <begin position="20"/>
        <end position="30"/>
    </location>
</feature>
<dbReference type="SMART" id="SM00466">
    <property type="entry name" value="SRA"/>
    <property type="match status" value="1"/>
</dbReference>
<dbReference type="FunFam" id="2.30.280.10:FF:000003">
    <property type="entry name" value="Histone-lysine N-methyltransferase, H3 lysine-9 specific SUVH5"/>
    <property type="match status" value="1"/>
</dbReference>
<dbReference type="PROSITE" id="PS50868">
    <property type="entry name" value="POST_SET"/>
    <property type="match status" value="1"/>
</dbReference>
<evidence type="ECO:0000256" key="5">
    <source>
        <dbReference type="ARBA" id="ARBA00022691"/>
    </source>
</evidence>
<evidence type="ECO:0000256" key="1">
    <source>
        <dbReference type="ARBA" id="ARBA00004286"/>
    </source>
</evidence>
<keyword evidence="8 9" id="KW-0539">Nucleus</keyword>
<sequence>MDFDKLEVVDATPLRSLPPGITPFPPPTSNPTPVKGKVSVSKRKNSKTPSSKTTSSAKSNKKIKISEEVRLSSLEGDSASVSGVLMKFDALRRRLLQIGNDEPNQRPDLKAGTIMMSNGFRTNTRKRIGGVPGIGVGDIFYFRIETCLVGLHTPIMAGIDYLVSKNAEEPLAVSIVSSGGYEDDVGDGKVLIYTGQGGNVSTDQKLERGNLALEKSLHRGNEVRVIRGVKDIENPNCKVYMYDGLYKIQESWTDKSKMGAAVFKYKLVRIPGQREAFTIWKSIQTWRNNISSRPGLILQDITSGAEKIPVSLVNEVDGLTKPPQFVYVTGLKHSRTTESSIGCSCQGTCVPNSDCSCIRANGGDTPYANGVLVIQKSVVHECGPSCSCYPDCSNQVSQNGLKLRLEVFKTKDKGWGLRSWDPIRAGTFICEYAGEVIGKDDRGGGANVDDEYTFNATNTENYYSNEWNYVPELIEEERHMDSNEKFKPSSPIMISAKKMGNVSRFMNHSCSPNVLWQLVMHGKSKDSFPHIMFYALKHIPPMTELTYNYENCGLKKRCFCGSSNCRSYFVALSAMDNISTTALARPLVHVPAGSPISLPARLQSTGSYSECWDSLVELQACTGEVMLFFLNGETHLGNSCCRAILVIQNSCWPAMLGSLGFTQEEGDILHGYCDASANGNDVVRSPSLPSAVPIVKGA</sequence>
<evidence type="ECO:0008006" key="17">
    <source>
        <dbReference type="Google" id="ProtNLM"/>
    </source>
</evidence>
<dbReference type="PROSITE" id="PS51575">
    <property type="entry name" value="SAM_MT43_SUVAR39_2"/>
    <property type="match status" value="1"/>
</dbReference>
<dbReference type="Proteomes" id="UP000316621">
    <property type="component" value="Chromosome 5"/>
</dbReference>
<evidence type="ECO:0000256" key="4">
    <source>
        <dbReference type="ARBA" id="ARBA00022679"/>
    </source>
</evidence>
<keyword evidence="3" id="KW-0489">Methyltransferase</keyword>
<feature type="compositionally biased region" description="Low complexity" evidence="10">
    <location>
        <begin position="47"/>
        <end position="58"/>
    </location>
</feature>
<comment type="subcellular location">
    <subcellularLocation>
        <location evidence="1">Chromosome</location>
    </subcellularLocation>
    <subcellularLocation>
        <location evidence="9">Nucleus</location>
    </subcellularLocation>
</comment>
<dbReference type="GO" id="GO:0042054">
    <property type="term" value="F:histone methyltransferase activity"/>
    <property type="evidence" value="ECO:0007669"/>
    <property type="project" value="InterPro"/>
</dbReference>
<dbReference type="InterPro" id="IPR001214">
    <property type="entry name" value="SET_dom"/>
</dbReference>
<dbReference type="Pfam" id="PF02182">
    <property type="entry name" value="SAD_SRA"/>
    <property type="match status" value="1"/>
</dbReference>
<dbReference type="Gramene" id="RZC62196">
    <property type="protein sequence ID" value="RZC62196"/>
    <property type="gene ID" value="C5167_023963"/>
</dbReference>
<dbReference type="Pfam" id="PF05617">
    <property type="entry name" value="Prolamin_like"/>
    <property type="match status" value="1"/>
</dbReference>
<feature type="region of interest" description="Disordered" evidence="10">
    <location>
        <begin position="1"/>
        <end position="61"/>
    </location>
</feature>
<dbReference type="Gene3D" id="2.30.280.10">
    <property type="entry name" value="SRA-YDG"/>
    <property type="match status" value="1"/>
</dbReference>
<feature type="domain" description="YDG" evidence="14">
    <location>
        <begin position="129"/>
        <end position="269"/>
    </location>
</feature>
<keyword evidence="5" id="KW-0949">S-adenosyl-L-methionine</keyword>